<evidence type="ECO:0000313" key="1">
    <source>
        <dbReference type="EMBL" id="MDO6542617.1"/>
    </source>
</evidence>
<proteinExistence type="predicted"/>
<dbReference type="EMBL" id="JAUOPU010000006">
    <property type="protein sequence ID" value="MDO6542617.1"/>
    <property type="molecule type" value="Genomic_DNA"/>
</dbReference>
<gene>
    <name evidence="1" type="ORF">Q4568_08735</name>
</gene>
<dbReference type="Proteomes" id="UP001170624">
    <property type="component" value="Unassembled WGS sequence"/>
</dbReference>
<dbReference type="Pfam" id="PF10899">
    <property type="entry name" value="AbiGi"/>
    <property type="match status" value="1"/>
</dbReference>
<evidence type="ECO:0000313" key="2">
    <source>
        <dbReference type="Proteomes" id="UP001170624"/>
    </source>
</evidence>
<reference evidence="1" key="1">
    <citation type="submission" date="2023-07" db="EMBL/GenBank/DDBJ databases">
        <title>Genome content predicts the carbon catabolic preferences of heterotrophic bacteria.</title>
        <authorList>
            <person name="Gralka M."/>
        </authorList>
    </citation>
    <scope>NUCLEOTIDE SEQUENCE</scope>
    <source>
        <strain evidence="1">G2M05</strain>
    </source>
</reference>
<sequence length="251" mass="29305">MKPKSHTLFHFTSSLDNLTKILTSGFWPRYCSEDFRWYNEALGYVAYPMVCFCDIPLTRITDHTMFYGRFGIGMKRDWAIRAGLNPVMYLSYNSPIRTNVLNLARQGQEDPNFFPSDEHRKIQVDAILNLISVIKPIEGVMEVGDPPRLLPKEFYLENEWRFVPQLEQGRICIPIQKFRTSKDEYNEYTFNNCLLKYSLDDIQYLFVEDDSAMRDMLGFLNSLLLTGKQTTEGVDLLKTKLITLESIETDF</sequence>
<dbReference type="RefSeq" id="WP_303499092.1">
    <property type="nucleotide sequence ID" value="NZ_JAUOPU010000006.1"/>
</dbReference>
<comment type="caution">
    <text evidence="1">The sequence shown here is derived from an EMBL/GenBank/DDBJ whole genome shotgun (WGS) entry which is preliminary data.</text>
</comment>
<accession>A0AAW7Y2R7</accession>
<protein>
    <submittedName>
        <fullName evidence="1">Abortive infection system antitoxin AbiGi family protein</fullName>
    </submittedName>
</protein>
<dbReference type="InterPro" id="IPR021223">
    <property type="entry name" value="AbiGi"/>
</dbReference>
<organism evidence="1 2">
    <name type="scientific">Photobacterium sanguinicancri</name>
    <dbReference type="NCBI Taxonomy" id="875932"/>
    <lineage>
        <taxon>Bacteria</taxon>
        <taxon>Pseudomonadati</taxon>
        <taxon>Pseudomonadota</taxon>
        <taxon>Gammaproteobacteria</taxon>
        <taxon>Vibrionales</taxon>
        <taxon>Vibrionaceae</taxon>
        <taxon>Photobacterium</taxon>
    </lineage>
</organism>
<name>A0AAW7Y2R7_9GAMM</name>
<dbReference type="AlphaFoldDB" id="A0AAW7Y2R7"/>